<dbReference type="SUPFAM" id="SSF54928">
    <property type="entry name" value="RNA-binding domain, RBD"/>
    <property type="match status" value="2"/>
</dbReference>
<feature type="domain" description="RanBP2-type" evidence="13">
    <location>
        <begin position="148"/>
        <end position="179"/>
    </location>
</feature>
<dbReference type="SMART" id="SM00547">
    <property type="entry name" value="ZnF_RBZ"/>
    <property type="match status" value="1"/>
</dbReference>
<dbReference type="PANTHER" id="PTHR13948">
    <property type="entry name" value="RNA-BINDING PROTEIN"/>
    <property type="match status" value="1"/>
</dbReference>
<evidence type="ECO:0000313" key="14">
    <source>
        <dbReference type="EMBL" id="CAH0473614.1"/>
    </source>
</evidence>
<keyword evidence="6 8" id="KW-0694">RNA-binding</keyword>
<dbReference type="InterPro" id="IPR000467">
    <property type="entry name" value="G_patch_dom"/>
</dbReference>
<reference evidence="14 16" key="1">
    <citation type="submission" date="2021-11" db="EMBL/GenBank/DDBJ databases">
        <authorList>
            <person name="Islam A."/>
            <person name="Islam S."/>
            <person name="Flora M.S."/>
            <person name="Rahman M."/>
            <person name="Ziaur R.M."/>
            <person name="Epstein J.H."/>
            <person name="Hassan M."/>
            <person name="Klassen M."/>
            <person name="Woodard K."/>
            <person name="Webb A."/>
            <person name="Webby R.J."/>
            <person name="El Zowalaty M.E."/>
        </authorList>
    </citation>
    <scope>NUCLEOTIDE SEQUENCE</scope>
    <source>
        <strain evidence="15">Pbs1</strain>
        <strain evidence="14">Pbs3</strain>
    </source>
</reference>
<feature type="region of interest" description="Disordered" evidence="10">
    <location>
        <begin position="552"/>
        <end position="582"/>
    </location>
</feature>
<feature type="domain" description="G-patch" evidence="12">
    <location>
        <begin position="723"/>
        <end position="770"/>
    </location>
</feature>
<accession>A0AAU9KIK8</accession>
<feature type="compositionally biased region" description="Low complexity" evidence="10">
    <location>
        <begin position="207"/>
        <end position="218"/>
    </location>
</feature>
<dbReference type="InterPro" id="IPR001876">
    <property type="entry name" value="Znf_RanBP2"/>
</dbReference>
<feature type="compositionally biased region" description="Pro residues" evidence="10">
    <location>
        <begin position="707"/>
        <end position="716"/>
    </location>
</feature>
<dbReference type="GO" id="GO:0003723">
    <property type="term" value="F:RNA binding"/>
    <property type="evidence" value="ECO:0007669"/>
    <property type="project" value="UniProtKB-UniRule"/>
</dbReference>
<gene>
    <name evidence="15" type="ORF">PBS001_LOCUS1916</name>
    <name evidence="14" type="ORF">PBS003_LOCUS497</name>
</gene>
<dbReference type="SMART" id="SM00443">
    <property type="entry name" value="G_patch"/>
    <property type="match status" value="1"/>
</dbReference>
<dbReference type="SUPFAM" id="SSF90209">
    <property type="entry name" value="Ran binding protein zinc finger-like"/>
    <property type="match status" value="1"/>
</dbReference>
<evidence type="ECO:0008006" key="18">
    <source>
        <dbReference type="Google" id="ProtNLM"/>
    </source>
</evidence>
<dbReference type="EMBL" id="CAKKTJ010000086">
    <property type="protein sequence ID" value="CAH0473614.1"/>
    <property type="molecule type" value="Genomic_DNA"/>
</dbReference>
<evidence type="ECO:0000256" key="8">
    <source>
        <dbReference type="PROSITE-ProRule" id="PRU00176"/>
    </source>
</evidence>
<feature type="domain" description="RRM" evidence="11">
    <location>
        <begin position="35"/>
        <end position="114"/>
    </location>
</feature>
<keyword evidence="2" id="KW-0479">Metal-binding</keyword>
<protein>
    <recommendedName>
        <fullName evidence="18">RNA-binding protein</fullName>
    </recommendedName>
</protein>
<dbReference type="InterPro" id="IPR000504">
    <property type="entry name" value="RRM_dom"/>
</dbReference>
<dbReference type="Pfam" id="PF01585">
    <property type="entry name" value="G-patch"/>
    <property type="match status" value="1"/>
</dbReference>
<feature type="region of interest" description="Disordered" evidence="10">
    <location>
        <begin position="677"/>
        <end position="718"/>
    </location>
</feature>
<dbReference type="CDD" id="cd16074">
    <property type="entry name" value="OCRE"/>
    <property type="match status" value="1"/>
</dbReference>
<evidence type="ECO:0000313" key="16">
    <source>
        <dbReference type="Proteomes" id="UP001158986"/>
    </source>
</evidence>
<evidence type="ECO:0000259" key="12">
    <source>
        <dbReference type="PROSITE" id="PS50174"/>
    </source>
</evidence>
<dbReference type="GO" id="GO:0008270">
    <property type="term" value="F:zinc ion binding"/>
    <property type="evidence" value="ECO:0007669"/>
    <property type="project" value="UniProtKB-KW"/>
</dbReference>
<dbReference type="CDD" id="cd00590">
    <property type="entry name" value="RRM_SF"/>
    <property type="match status" value="1"/>
</dbReference>
<dbReference type="InterPro" id="IPR035979">
    <property type="entry name" value="RBD_domain_sf"/>
</dbReference>
<dbReference type="EMBL" id="CAKLCB010000104">
    <property type="protein sequence ID" value="CAH0515198.1"/>
    <property type="molecule type" value="Genomic_DNA"/>
</dbReference>
<feature type="compositionally biased region" description="Basic and acidic residues" evidence="10">
    <location>
        <begin position="552"/>
        <end position="565"/>
    </location>
</feature>
<dbReference type="PROSITE" id="PS50199">
    <property type="entry name" value="ZF_RANBP2_2"/>
    <property type="match status" value="1"/>
</dbReference>
<feature type="compositionally biased region" description="Basic and acidic residues" evidence="10">
    <location>
        <begin position="677"/>
        <end position="692"/>
    </location>
</feature>
<dbReference type="Pfam" id="PF00641">
    <property type="entry name" value="Zn_ribbon_RanBP"/>
    <property type="match status" value="1"/>
</dbReference>
<dbReference type="SMART" id="SM00360">
    <property type="entry name" value="RRM"/>
    <property type="match status" value="2"/>
</dbReference>
<keyword evidence="4 9" id="KW-0863">Zinc-finger</keyword>
<dbReference type="PANTHER" id="PTHR13948:SF3">
    <property type="entry name" value="FI21118P1"/>
    <property type="match status" value="1"/>
</dbReference>
<evidence type="ECO:0000256" key="3">
    <source>
        <dbReference type="ARBA" id="ARBA00022737"/>
    </source>
</evidence>
<evidence type="ECO:0000313" key="15">
    <source>
        <dbReference type="EMBL" id="CAH0515198.1"/>
    </source>
</evidence>
<feature type="region of interest" description="Disordered" evidence="10">
    <location>
        <begin position="1"/>
        <end position="32"/>
    </location>
</feature>
<dbReference type="Gene3D" id="4.10.1060.10">
    <property type="entry name" value="Zinc finger, RanBP2-type"/>
    <property type="match status" value="1"/>
</dbReference>
<evidence type="ECO:0000256" key="6">
    <source>
        <dbReference type="ARBA" id="ARBA00022884"/>
    </source>
</evidence>
<evidence type="ECO:0000256" key="9">
    <source>
        <dbReference type="PROSITE-ProRule" id="PRU00322"/>
    </source>
</evidence>
<evidence type="ECO:0000256" key="5">
    <source>
        <dbReference type="ARBA" id="ARBA00022833"/>
    </source>
</evidence>
<evidence type="ECO:0000259" key="11">
    <source>
        <dbReference type="PROSITE" id="PS50102"/>
    </source>
</evidence>
<dbReference type="Pfam" id="PF00076">
    <property type="entry name" value="RRM_1"/>
    <property type="match status" value="2"/>
</dbReference>
<evidence type="ECO:0000259" key="13">
    <source>
        <dbReference type="PROSITE" id="PS50199"/>
    </source>
</evidence>
<keyword evidence="5" id="KW-0862">Zinc</keyword>
<dbReference type="Gene3D" id="3.30.70.330">
    <property type="match status" value="2"/>
</dbReference>
<evidence type="ECO:0000313" key="17">
    <source>
        <dbReference type="Proteomes" id="UP001160483"/>
    </source>
</evidence>
<feature type="compositionally biased region" description="Basic and acidic residues" evidence="10">
    <location>
        <begin position="133"/>
        <end position="147"/>
    </location>
</feature>
<feature type="domain" description="RRM" evidence="11">
    <location>
        <begin position="248"/>
        <end position="326"/>
    </location>
</feature>
<dbReference type="Proteomes" id="UP001158986">
    <property type="component" value="Unassembled WGS sequence"/>
</dbReference>
<dbReference type="AlphaFoldDB" id="A0AAU9KIK8"/>
<dbReference type="Proteomes" id="UP001160483">
    <property type="component" value="Unassembled WGS sequence"/>
</dbReference>
<feature type="compositionally biased region" description="Polar residues" evidence="10">
    <location>
        <begin position="566"/>
        <end position="577"/>
    </location>
</feature>
<dbReference type="InterPro" id="IPR012677">
    <property type="entry name" value="Nucleotide-bd_a/b_plait_sf"/>
</dbReference>
<name>A0AAU9KIK8_9STRA</name>
<keyword evidence="7" id="KW-0539">Nucleus</keyword>
<evidence type="ECO:0000256" key="1">
    <source>
        <dbReference type="ARBA" id="ARBA00004123"/>
    </source>
</evidence>
<feature type="region of interest" description="Disordered" evidence="10">
    <location>
        <begin position="127"/>
        <end position="147"/>
    </location>
</feature>
<dbReference type="InterPro" id="IPR036443">
    <property type="entry name" value="Znf_RanBP2_sf"/>
</dbReference>
<dbReference type="GO" id="GO:0005634">
    <property type="term" value="C:nucleus"/>
    <property type="evidence" value="ECO:0007669"/>
    <property type="project" value="UniProtKB-SubCell"/>
</dbReference>
<comment type="subcellular location">
    <subcellularLocation>
        <location evidence="1">Nucleus</location>
    </subcellularLocation>
</comment>
<dbReference type="PROSITE" id="PS01358">
    <property type="entry name" value="ZF_RANBP2_1"/>
    <property type="match status" value="1"/>
</dbReference>
<evidence type="ECO:0000256" key="2">
    <source>
        <dbReference type="ARBA" id="ARBA00022723"/>
    </source>
</evidence>
<evidence type="ECO:0000256" key="4">
    <source>
        <dbReference type="ARBA" id="ARBA00022771"/>
    </source>
</evidence>
<keyword evidence="16" id="KW-1185">Reference proteome</keyword>
<feature type="region of interest" description="Disordered" evidence="10">
    <location>
        <begin position="192"/>
        <end position="218"/>
    </location>
</feature>
<comment type="caution">
    <text evidence="14">The sequence shown here is derived from an EMBL/GenBank/DDBJ whole genome shotgun (WGS) entry which is preliminary data.</text>
</comment>
<sequence length="800" mass="87941">MSGPRYFNHRDATPPSCRGQRNSQQKCYHHDPPSSTLLLRGLPRSVTDEMILQVLQPLQPVHVKIIYNKITGEPRGFAFVNFDSIETAMEAMQTFEIKPFVLDHCQVNVSYTDECCRDCTDFGRSRSSMGGVRHNEMHRENQQQGERRQARSDWICDECNVTNFARRKHCFQCNVPKTSQTKEVSGTKTYRAGNLRNRNDSHYDAEAGSSGSSFASSSSYGALPRDVKRASRRCGAGVDSTRSVPPSQVLVVRMLPPDIEEGELHVAFAEFDGVQDIRLIRDRATNLSRGFGFIEFCDIEAATKALHKSEGLRVHNTRVELSYARDTLSTRSRHSMDALQRSRTSGSIAVTALEQAQWLLSQRREADTAQNDQQTSVAADINAFLDSAAAQVAPRFEEPKKRWPAPFETAGGSYVYVSEKGLYWDSDSMFYYDAPTKVYQNSFTGVYYRCVNPASSGAAAFEMFVPPLPVDDEAYEGSSAPKVDVVGKPALSLSLKKEKKKAPGISFGIKTTAFAPASSVFAKSSPSGTVATAPSVNAINVASIGMKRKSADDIAKWSQRQRETNEQQSEEPSTAPVQQHHVDSAAPAALTLDRGEAATPSAPKQMAMTTASSNGADPVIEALTTVPVEAPICLLCRRKFGSLDALRKHETLSKLHLANLAKAKEDKEHIAAQYREHEKEMERDAKKQRQDDCSPSTLPLRNNYWNPPTPTKPNPEPTGCSLESGIGGKMLKMMGWKSGEGLGKHGTGITAPINAASVRCDLAGLGCKAPLSATVDLSDVTSDRERRQRLARARYDADNA</sequence>
<dbReference type="PROSITE" id="PS50102">
    <property type="entry name" value="RRM"/>
    <property type="match status" value="2"/>
</dbReference>
<evidence type="ECO:0000256" key="10">
    <source>
        <dbReference type="SAM" id="MobiDB-lite"/>
    </source>
</evidence>
<dbReference type="GO" id="GO:0000398">
    <property type="term" value="P:mRNA splicing, via spliceosome"/>
    <property type="evidence" value="ECO:0007669"/>
    <property type="project" value="TreeGrafter"/>
</dbReference>
<keyword evidence="3" id="KW-0677">Repeat</keyword>
<dbReference type="PROSITE" id="PS50174">
    <property type="entry name" value="G_PATCH"/>
    <property type="match status" value="1"/>
</dbReference>
<evidence type="ECO:0000256" key="7">
    <source>
        <dbReference type="ARBA" id="ARBA00023242"/>
    </source>
</evidence>
<proteinExistence type="predicted"/>
<organism evidence="14 17">
    <name type="scientific">Peronospora belbahrii</name>
    <dbReference type="NCBI Taxonomy" id="622444"/>
    <lineage>
        <taxon>Eukaryota</taxon>
        <taxon>Sar</taxon>
        <taxon>Stramenopiles</taxon>
        <taxon>Oomycota</taxon>
        <taxon>Peronosporomycetes</taxon>
        <taxon>Peronosporales</taxon>
        <taxon>Peronosporaceae</taxon>
        <taxon>Peronospora</taxon>
    </lineage>
</organism>